<keyword evidence="6" id="KW-0460">Magnesium</keyword>
<organism evidence="8">
    <name type="scientific">Caldisericum exile</name>
    <dbReference type="NCBI Taxonomy" id="693075"/>
    <lineage>
        <taxon>Bacteria</taxon>
        <taxon>Pseudomonadati</taxon>
        <taxon>Caldisericota/Cryosericota group</taxon>
        <taxon>Caldisericota</taxon>
        <taxon>Caldisericia</taxon>
        <taxon>Caldisericales</taxon>
        <taxon>Caldisericaceae</taxon>
        <taxon>Caldisericum</taxon>
    </lineage>
</organism>
<dbReference type="Gene3D" id="3.40.190.10">
    <property type="entry name" value="Periplasmic binding protein-like II"/>
    <property type="match status" value="1"/>
</dbReference>
<dbReference type="InterPro" id="IPR036425">
    <property type="entry name" value="MoaB/Mog-like_dom_sf"/>
</dbReference>
<dbReference type="SUPFAM" id="SSF53218">
    <property type="entry name" value="Molybdenum cofactor biosynthesis proteins"/>
    <property type="match status" value="1"/>
</dbReference>
<dbReference type="GO" id="GO:0046872">
    <property type="term" value="F:metal ion binding"/>
    <property type="evidence" value="ECO:0007669"/>
    <property type="project" value="UniProtKB-UniRule"/>
</dbReference>
<evidence type="ECO:0000313" key="8">
    <source>
        <dbReference type="EMBL" id="HGW60238.1"/>
    </source>
</evidence>
<dbReference type="PANTHER" id="PTHR10192">
    <property type="entry name" value="MOLYBDOPTERIN BIOSYNTHESIS PROTEIN"/>
    <property type="match status" value="1"/>
</dbReference>
<evidence type="ECO:0000256" key="3">
    <source>
        <dbReference type="ARBA" id="ARBA00010763"/>
    </source>
</evidence>
<dbReference type="PANTHER" id="PTHR10192:SF16">
    <property type="entry name" value="MOLYBDOPTERIN MOLYBDENUMTRANSFERASE"/>
    <property type="match status" value="1"/>
</dbReference>
<dbReference type="Pfam" id="PF00994">
    <property type="entry name" value="MoCF_biosynth"/>
    <property type="match status" value="1"/>
</dbReference>
<dbReference type="SUPFAM" id="SSF63882">
    <property type="entry name" value="MoeA N-terminal region -like"/>
    <property type="match status" value="1"/>
</dbReference>
<keyword evidence="6" id="KW-0479">Metal-binding</keyword>
<dbReference type="SUPFAM" id="SSF63867">
    <property type="entry name" value="MoeA C-terminal domain-like"/>
    <property type="match status" value="1"/>
</dbReference>
<dbReference type="InterPro" id="IPR024370">
    <property type="entry name" value="PBP_domain"/>
</dbReference>
<dbReference type="EC" id="2.10.1.1" evidence="6"/>
<protein>
    <recommendedName>
        <fullName evidence="6">Molybdopterin molybdenumtransferase</fullName>
        <ecNumber evidence="6">2.10.1.1</ecNumber>
    </recommendedName>
</protein>
<comment type="catalytic activity">
    <reaction evidence="5">
        <text>adenylyl-molybdopterin + molybdate = Mo-molybdopterin + AMP + H(+)</text>
        <dbReference type="Rhea" id="RHEA:35047"/>
        <dbReference type="ChEBI" id="CHEBI:15378"/>
        <dbReference type="ChEBI" id="CHEBI:36264"/>
        <dbReference type="ChEBI" id="CHEBI:62727"/>
        <dbReference type="ChEBI" id="CHEBI:71302"/>
        <dbReference type="ChEBI" id="CHEBI:456215"/>
        <dbReference type="EC" id="2.10.1.1"/>
    </reaction>
</comment>
<dbReference type="InterPro" id="IPR005110">
    <property type="entry name" value="MoeA_linker/N"/>
</dbReference>
<dbReference type="Gene3D" id="3.40.980.10">
    <property type="entry name" value="MoaB/Mog-like domain"/>
    <property type="match status" value="1"/>
</dbReference>
<comment type="similarity">
    <text evidence="3 6">Belongs to the MoeA family.</text>
</comment>
<dbReference type="SMART" id="SM00852">
    <property type="entry name" value="MoCF_biosynth"/>
    <property type="match status" value="1"/>
</dbReference>
<accession>A0A7C4XU77</accession>
<feature type="domain" description="MoaB/Mog" evidence="7">
    <location>
        <begin position="177"/>
        <end position="315"/>
    </location>
</feature>
<dbReference type="Gene3D" id="3.90.105.10">
    <property type="entry name" value="Molybdopterin biosynthesis moea protein, domain 2"/>
    <property type="match status" value="1"/>
</dbReference>
<comment type="cofactor">
    <cofactor evidence="6">
        <name>Mg(2+)</name>
        <dbReference type="ChEBI" id="CHEBI:18420"/>
    </cofactor>
</comment>
<dbReference type="InterPro" id="IPR036688">
    <property type="entry name" value="MoeA_C_domain_IV_sf"/>
</dbReference>
<evidence type="ECO:0000256" key="4">
    <source>
        <dbReference type="ARBA" id="ARBA00023150"/>
    </source>
</evidence>
<comment type="caution">
    <text evidence="8">The sequence shown here is derived from an EMBL/GenBank/DDBJ whole genome shotgun (WGS) entry which is preliminary data.</text>
</comment>
<dbReference type="AlphaFoldDB" id="A0A7C4XU77"/>
<dbReference type="Pfam" id="PF12727">
    <property type="entry name" value="PBP_like"/>
    <property type="match status" value="1"/>
</dbReference>
<dbReference type="InterPro" id="IPR001453">
    <property type="entry name" value="MoaB/Mog_dom"/>
</dbReference>
<dbReference type="GO" id="GO:0005829">
    <property type="term" value="C:cytosol"/>
    <property type="evidence" value="ECO:0007669"/>
    <property type="project" value="TreeGrafter"/>
</dbReference>
<keyword evidence="6" id="KW-0500">Molybdenum</keyword>
<name>A0A7C4XU77_9BACT</name>
<comment type="pathway">
    <text evidence="2 6">Cofactor biosynthesis; molybdopterin biosynthesis.</text>
</comment>
<sequence length="636" mass="71121">MGEIFLKKEKLDKAVEIFRETLFKYKSFKMLKEEEIPVFSSLGRITSRPVYAKISHPFFNASAVDGYALAFSKTAGASINTPKEFSIGIDTIPVNTGEPVKSPFDCVVMIEDVIKGKDRIRIFSPLHLYENVRVIGEDFSKGEIVVPVYEKIRPEHIGVLIASGHNAVYVFEKPKVYIIPTGEEVKRLGEVLSEGDVIDSNSFMIASILESFGASFRISDRVLPNDVEIIRKEIEKASHEFHIIVLIGGSAKGSRDYIVDVLNSFSPVLFHGLNIQPGKPLAISFNGPIPLIGLPGFPVSSFIDAKIFLKIAVEVITGYSLDMPEKLECILKRAITSPLGVEEFVRVKVTNIGGENVCVPLKKGAANISTVSNGDGVLRIEENIEGIEKGTKVIIDLFKGKDEVLNQLLFVGSNDPLFEFYLNFLKKEFPWFKFGIINAGSLGGLLSFLRGETIITSIHLFDLESNSYNTPYLKKYLGEGTYARLHFANRNQGLIVRKGNPKGIKHISDLIRDDIRFVNRQSGSGTRVFLDYLLEKFKVNKSQIRGYEMEEITHLGVANAVLEGIADCGMGIEYVARVFDLDFVKLGEEEYEIIIRKDYLQDPAINLIIKNLDNKNFLKELERFAGYSFVGRFKEA</sequence>
<evidence type="ECO:0000256" key="2">
    <source>
        <dbReference type="ARBA" id="ARBA00005046"/>
    </source>
</evidence>
<evidence type="ECO:0000256" key="1">
    <source>
        <dbReference type="ARBA" id="ARBA00002901"/>
    </source>
</evidence>
<gene>
    <name evidence="8" type="ORF">ENV82_02200</name>
</gene>
<dbReference type="CDD" id="cd00887">
    <property type="entry name" value="MoeA"/>
    <property type="match status" value="1"/>
</dbReference>
<dbReference type="EMBL" id="DTHV01000070">
    <property type="protein sequence ID" value="HGW60238.1"/>
    <property type="molecule type" value="Genomic_DNA"/>
</dbReference>
<dbReference type="NCBIfam" id="NF011068">
    <property type="entry name" value="PRK14498.1"/>
    <property type="match status" value="1"/>
</dbReference>
<dbReference type="Gene3D" id="2.170.190.11">
    <property type="entry name" value="Molybdopterin biosynthesis moea protein, domain 3"/>
    <property type="match status" value="1"/>
</dbReference>
<evidence type="ECO:0000256" key="5">
    <source>
        <dbReference type="ARBA" id="ARBA00047317"/>
    </source>
</evidence>
<dbReference type="Pfam" id="PF03453">
    <property type="entry name" value="MoeA_N"/>
    <property type="match status" value="1"/>
</dbReference>
<dbReference type="Gene3D" id="2.40.340.10">
    <property type="entry name" value="MoeA, C-terminal, domain IV"/>
    <property type="match status" value="1"/>
</dbReference>
<evidence type="ECO:0000256" key="6">
    <source>
        <dbReference type="RuleBase" id="RU365090"/>
    </source>
</evidence>
<evidence type="ECO:0000259" key="7">
    <source>
        <dbReference type="SMART" id="SM00852"/>
    </source>
</evidence>
<dbReference type="Pfam" id="PF03454">
    <property type="entry name" value="MoeA_C"/>
    <property type="match status" value="1"/>
</dbReference>
<dbReference type="InterPro" id="IPR005111">
    <property type="entry name" value="MoeA_C_domain_IV"/>
</dbReference>
<proteinExistence type="inferred from homology"/>
<dbReference type="InterPro" id="IPR038987">
    <property type="entry name" value="MoeA-like"/>
</dbReference>
<reference evidence="8" key="1">
    <citation type="journal article" date="2020" name="mSystems">
        <title>Genome- and Community-Level Interaction Insights into Carbon Utilization and Element Cycling Functions of Hydrothermarchaeota in Hydrothermal Sediment.</title>
        <authorList>
            <person name="Zhou Z."/>
            <person name="Liu Y."/>
            <person name="Xu W."/>
            <person name="Pan J."/>
            <person name="Luo Z.H."/>
            <person name="Li M."/>
        </authorList>
    </citation>
    <scope>NUCLEOTIDE SEQUENCE [LARGE SCALE GENOMIC DNA]</scope>
    <source>
        <strain evidence="8">SpSt-794</strain>
    </source>
</reference>
<keyword evidence="6" id="KW-0808">Transferase</keyword>
<dbReference type="UniPathway" id="UPA00344"/>
<dbReference type="InterPro" id="IPR036135">
    <property type="entry name" value="MoeA_linker/N_sf"/>
</dbReference>
<dbReference type="GO" id="GO:0006777">
    <property type="term" value="P:Mo-molybdopterin cofactor biosynthetic process"/>
    <property type="evidence" value="ECO:0007669"/>
    <property type="project" value="UniProtKB-UniRule"/>
</dbReference>
<dbReference type="SUPFAM" id="SSF53850">
    <property type="entry name" value="Periplasmic binding protein-like II"/>
    <property type="match status" value="1"/>
</dbReference>
<comment type="function">
    <text evidence="1 6">Catalyzes the insertion of molybdate into adenylated molybdopterin with the concomitant release of AMP.</text>
</comment>
<dbReference type="GO" id="GO:0061599">
    <property type="term" value="F:molybdopterin molybdotransferase activity"/>
    <property type="evidence" value="ECO:0007669"/>
    <property type="project" value="UniProtKB-UniRule"/>
</dbReference>
<keyword evidence="4 6" id="KW-0501">Molybdenum cofactor biosynthesis</keyword>